<proteinExistence type="inferred from homology"/>
<sequence length="220" mass="25159">MRPLFGWRNHAFRRSALSSSVPLDGSETVVGLRQWNRHLRGKDLNDYLQNNLAGLQGLGRTGYRHYKGPYLDQLSRQDLQHLPVPWLLSLCGGDLRTWAQAYNLPEHSAMLQERLEENLVRYRGNYIRLAAAAALLVTVFRPWALFGVLCLCTLFFLNTAQPLEDLAITRKFERITESLVPSELQGASAHSRMHGAATILLYILTLYSSCFTMLPRWKCR</sequence>
<keyword evidence="9" id="KW-1185">Reference proteome</keyword>
<dbReference type="AlphaFoldDB" id="A0AAW1P1B4"/>
<comment type="caution">
    <text evidence="8">The sequence shown here is derived from an EMBL/GenBank/DDBJ whole genome shotgun (WGS) entry which is preliminary data.</text>
</comment>
<accession>A0AAW1P1B4</accession>
<evidence type="ECO:0000256" key="6">
    <source>
        <dbReference type="ARBA" id="ARBA00023136"/>
    </source>
</evidence>
<feature type="transmembrane region" description="Helical" evidence="7">
    <location>
        <begin position="129"/>
        <end position="157"/>
    </location>
</feature>
<dbReference type="InterPro" id="IPR004895">
    <property type="entry name" value="Prenylated_rab_accept_PRA1"/>
</dbReference>
<name>A0AAW1P1B4_9CHLO</name>
<organism evidence="8 9">
    <name type="scientific">Symbiochloris irregularis</name>
    <dbReference type="NCBI Taxonomy" id="706552"/>
    <lineage>
        <taxon>Eukaryota</taxon>
        <taxon>Viridiplantae</taxon>
        <taxon>Chlorophyta</taxon>
        <taxon>core chlorophytes</taxon>
        <taxon>Trebouxiophyceae</taxon>
        <taxon>Trebouxiales</taxon>
        <taxon>Trebouxiaceae</taxon>
        <taxon>Symbiochloris</taxon>
    </lineage>
</organism>
<evidence type="ECO:0000256" key="4">
    <source>
        <dbReference type="ARBA" id="ARBA00022692"/>
    </source>
</evidence>
<reference evidence="8 9" key="1">
    <citation type="journal article" date="2024" name="Nat. Commun.">
        <title>Phylogenomics reveals the evolutionary origins of lichenization in chlorophyte algae.</title>
        <authorList>
            <person name="Puginier C."/>
            <person name="Libourel C."/>
            <person name="Otte J."/>
            <person name="Skaloud P."/>
            <person name="Haon M."/>
            <person name="Grisel S."/>
            <person name="Petersen M."/>
            <person name="Berrin J.G."/>
            <person name="Delaux P.M."/>
            <person name="Dal Grande F."/>
            <person name="Keller J."/>
        </authorList>
    </citation>
    <scope>NUCLEOTIDE SEQUENCE [LARGE SCALE GENOMIC DNA]</scope>
    <source>
        <strain evidence="8 9">SAG 2036</strain>
    </source>
</reference>
<comment type="function">
    <text evidence="1 7">May be involved in both secretory and endocytic intracellular trafficking in the endosomal/prevacuolar compartments.</text>
</comment>
<evidence type="ECO:0000313" key="8">
    <source>
        <dbReference type="EMBL" id="KAK9802738.1"/>
    </source>
</evidence>
<evidence type="ECO:0000256" key="5">
    <source>
        <dbReference type="ARBA" id="ARBA00022989"/>
    </source>
</evidence>
<comment type="similarity">
    <text evidence="3 7">Belongs to the PRA1 family.</text>
</comment>
<evidence type="ECO:0000313" key="9">
    <source>
        <dbReference type="Proteomes" id="UP001465755"/>
    </source>
</evidence>
<feature type="transmembrane region" description="Helical" evidence="7">
    <location>
        <begin position="193"/>
        <end position="214"/>
    </location>
</feature>
<gene>
    <name evidence="8" type="ORF">WJX73_005182</name>
</gene>
<evidence type="ECO:0000256" key="1">
    <source>
        <dbReference type="ARBA" id="ARBA00002501"/>
    </source>
</evidence>
<dbReference type="GO" id="GO:0016192">
    <property type="term" value="P:vesicle-mediated transport"/>
    <property type="evidence" value="ECO:0007669"/>
    <property type="project" value="UniProtKB-ARBA"/>
</dbReference>
<evidence type="ECO:0000256" key="7">
    <source>
        <dbReference type="RuleBase" id="RU363107"/>
    </source>
</evidence>
<evidence type="ECO:0000256" key="3">
    <source>
        <dbReference type="ARBA" id="ARBA00006483"/>
    </source>
</evidence>
<comment type="subcellular location">
    <subcellularLocation>
        <location evidence="2 7">Membrane</location>
        <topology evidence="2 7">Multi-pass membrane protein</topology>
    </subcellularLocation>
</comment>
<keyword evidence="4 7" id="KW-0812">Transmembrane</keyword>
<evidence type="ECO:0000256" key="2">
    <source>
        <dbReference type="ARBA" id="ARBA00004141"/>
    </source>
</evidence>
<protein>
    <recommendedName>
        <fullName evidence="7">PRA1 family protein</fullName>
    </recommendedName>
</protein>
<keyword evidence="5 7" id="KW-1133">Transmembrane helix</keyword>
<keyword evidence="6 7" id="KW-0472">Membrane</keyword>
<keyword evidence="7" id="KW-0813">Transport</keyword>
<dbReference type="Proteomes" id="UP001465755">
    <property type="component" value="Unassembled WGS sequence"/>
</dbReference>
<dbReference type="GO" id="GO:0016020">
    <property type="term" value="C:membrane"/>
    <property type="evidence" value="ECO:0007669"/>
    <property type="project" value="UniProtKB-SubCell"/>
</dbReference>
<dbReference type="EMBL" id="JALJOQ010000068">
    <property type="protein sequence ID" value="KAK9802738.1"/>
    <property type="molecule type" value="Genomic_DNA"/>
</dbReference>
<dbReference type="GO" id="GO:0005783">
    <property type="term" value="C:endoplasmic reticulum"/>
    <property type="evidence" value="ECO:0007669"/>
    <property type="project" value="UniProtKB-ARBA"/>
</dbReference>
<dbReference type="Pfam" id="PF03208">
    <property type="entry name" value="PRA1"/>
    <property type="match status" value="1"/>
</dbReference>